<evidence type="ECO:0000256" key="6">
    <source>
        <dbReference type="ARBA" id="ARBA00023136"/>
    </source>
</evidence>
<dbReference type="InterPro" id="IPR004869">
    <property type="entry name" value="MMPL_dom"/>
</dbReference>
<feature type="coiled-coil region" evidence="7">
    <location>
        <begin position="676"/>
        <end position="703"/>
    </location>
</feature>
<evidence type="ECO:0000313" key="10">
    <source>
        <dbReference type="EMBL" id="MBD7912883.1"/>
    </source>
</evidence>
<evidence type="ECO:0000256" key="4">
    <source>
        <dbReference type="ARBA" id="ARBA00022692"/>
    </source>
</evidence>
<evidence type="ECO:0000256" key="7">
    <source>
        <dbReference type="SAM" id="Coils"/>
    </source>
</evidence>
<dbReference type="Proteomes" id="UP000627781">
    <property type="component" value="Unassembled WGS sequence"/>
</dbReference>
<feature type="transmembrane region" description="Helical" evidence="8">
    <location>
        <begin position="850"/>
        <end position="870"/>
    </location>
</feature>
<dbReference type="EMBL" id="JACSRA010000030">
    <property type="protein sequence ID" value="MBD7912883.1"/>
    <property type="molecule type" value="Genomic_DNA"/>
</dbReference>
<feature type="transmembrane region" description="Helical" evidence="8">
    <location>
        <begin position="236"/>
        <end position="255"/>
    </location>
</feature>
<feature type="transmembrane region" description="Helical" evidence="8">
    <location>
        <begin position="283"/>
        <end position="302"/>
    </location>
</feature>
<reference evidence="10 11" key="1">
    <citation type="submission" date="2020-08" db="EMBL/GenBank/DDBJ databases">
        <title>A Genomic Blueprint of the Chicken Gut Microbiome.</title>
        <authorList>
            <person name="Gilroy R."/>
            <person name="Ravi A."/>
            <person name="Getino M."/>
            <person name="Pursley I."/>
            <person name="Horton D.L."/>
            <person name="Alikhan N.-F."/>
            <person name="Baker D."/>
            <person name="Gharbi K."/>
            <person name="Hall N."/>
            <person name="Watson M."/>
            <person name="Adriaenssens E.M."/>
            <person name="Foster-Nyarko E."/>
            <person name="Jarju S."/>
            <person name="Secka A."/>
            <person name="Antonio M."/>
            <person name="Oren A."/>
            <person name="Chaudhuri R."/>
            <person name="La Ragione R.M."/>
            <person name="Hildebrand F."/>
            <person name="Pallen M.J."/>
        </authorList>
    </citation>
    <scope>NUCLEOTIDE SEQUENCE [LARGE SCALE GENOMIC DNA]</scope>
    <source>
        <strain evidence="10 11">Sa3CVN1</strain>
    </source>
</reference>
<evidence type="ECO:0000256" key="2">
    <source>
        <dbReference type="ARBA" id="ARBA00010157"/>
    </source>
</evidence>
<dbReference type="NCBIfam" id="TIGR03057">
    <property type="entry name" value="xxxLxxG_by_4"/>
    <property type="match status" value="1"/>
</dbReference>
<accession>A0ABR8PXH6</accession>
<evidence type="ECO:0000313" key="11">
    <source>
        <dbReference type="Proteomes" id="UP000627781"/>
    </source>
</evidence>
<proteinExistence type="inferred from homology"/>
<feature type="transmembrane region" description="Helical" evidence="8">
    <location>
        <begin position="882"/>
        <end position="902"/>
    </location>
</feature>
<evidence type="ECO:0000256" key="3">
    <source>
        <dbReference type="ARBA" id="ARBA00022475"/>
    </source>
</evidence>
<comment type="similarity">
    <text evidence="2">Belongs to the resistance-nodulation-cell division (RND) (TC 2.A.6) family. MmpL subfamily.</text>
</comment>
<name>A0ABR8PXH6_9CLOT</name>
<dbReference type="PANTHER" id="PTHR33406">
    <property type="entry name" value="MEMBRANE PROTEIN MJ1562-RELATED"/>
    <property type="match status" value="1"/>
</dbReference>
<feature type="transmembrane region" description="Helical" evidence="8">
    <location>
        <begin position="922"/>
        <end position="948"/>
    </location>
</feature>
<evidence type="ECO:0000256" key="5">
    <source>
        <dbReference type="ARBA" id="ARBA00022989"/>
    </source>
</evidence>
<dbReference type="InterPro" id="IPR000731">
    <property type="entry name" value="SSD"/>
</dbReference>
<dbReference type="Pfam" id="PF03176">
    <property type="entry name" value="MMPL"/>
    <property type="match status" value="2"/>
</dbReference>
<keyword evidence="6 8" id="KW-0472">Membrane</keyword>
<feature type="domain" description="SSD" evidence="9">
    <location>
        <begin position="853"/>
        <end position="979"/>
    </location>
</feature>
<keyword evidence="4 8" id="KW-0812">Transmembrane</keyword>
<keyword evidence="5 8" id="KW-1133">Transmembrane helix</keyword>
<gene>
    <name evidence="10" type="ORF">H9661_16145</name>
</gene>
<keyword evidence="7" id="KW-0175">Coiled coil</keyword>
<feature type="transmembrane region" description="Helical" evidence="8">
    <location>
        <begin position="361"/>
        <end position="380"/>
    </location>
</feature>
<feature type="transmembrane region" description="Helical" evidence="8">
    <location>
        <begin position="203"/>
        <end position="224"/>
    </location>
</feature>
<evidence type="ECO:0000256" key="1">
    <source>
        <dbReference type="ARBA" id="ARBA00004651"/>
    </source>
</evidence>
<comment type="caution">
    <text evidence="10">The sequence shown here is derived from an EMBL/GenBank/DDBJ whole genome shotgun (WGS) entry which is preliminary data.</text>
</comment>
<evidence type="ECO:0000256" key="8">
    <source>
        <dbReference type="SAM" id="Phobius"/>
    </source>
</evidence>
<feature type="transmembrane region" description="Helical" evidence="8">
    <location>
        <begin position="824"/>
        <end position="843"/>
    </location>
</feature>
<feature type="transmembrane region" description="Helical" evidence="8">
    <location>
        <begin position="954"/>
        <end position="981"/>
    </location>
</feature>
<dbReference type="PROSITE" id="PS50156">
    <property type="entry name" value="SSD"/>
    <property type="match status" value="1"/>
</dbReference>
<evidence type="ECO:0000259" key="9">
    <source>
        <dbReference type="PROSITE" id="PS50156"/>
    </source>
</evidence>
<organism evidence="10 11">
    <name type="scientific">Clostridium cibarium</name>
    <dbReference type="NCBI Taxonomy" id="2762247"/>
    <lineage>
        <taxon>Bacteria</taxon>
        <taxon>Bacillati</taxon>
        <taxon>Bacillota</taxon>
        <taxon>Clostridia</taxon>
        <taxon>Eubacteriales</taxon>
        <taxon>Clostridiaceae</taxon>
        <taxon>Clostridium</taxon>
    </lineage>
</organism>
<feature type="transmembrane region" description="Helical" evidence="8">
    <location>
        <begin position="9"/>
        <end position="27"/>
    </location>
</feature>
<dbReference type="InterPro" id="IPR023908">
    <property type="entry name" value="xxxLxxG_rpt"/>
</dbReference>
<dbReference type="InterPro" id="IPR050545">
    <property type="entry name" value="Mycobact_MmpL"/>
</dbReference>
<sequence length="988" mass="106949">MFKQIKQKHILSLITWIVILIISLLVMPDISQLVKDKGQNNLPKNVESEIAAQIGKKVTGNEKTSTTEIIAVFHNENKITEEEKNAINSKVEELKDNKETYGIDSITSAKDNKETAEQLISGNNKTELALVTVSSSENLEEAVNKIQKAIKIDGVETYVTGEKILSDEFSNTTEQGIEKTEIIAAIFIFVVLVLVFKSPIVPVISLTTVGVSLVISLSIIMNLAKYFDLPISDFTQVFLVVVLFGVGTDYNILLYDKFKEELSKDQDKIDAAITSRKTAGRTMLYSGLSVFIGFAVLGLAKFSFYQSAVGVAIGVAVLLGVLLTLNMFFMATLGKKMFWPAKEFAGNSSSHLWHGLSKISIARPILMLSLIAIFGGIFMVNNSDKLNFNTADEIADSNPKKEGYLIIQEDFSKGKAAPTTLYIDSDKTLDNQEDLATIDDITEFLKNEKGVKQVLSATQPSGEKIDDLYLKNQLKTVVSGVEDAKRGLEEIKSGLSSANTQLSNAGINENLAKVQQLADGTKELANGSNKLHNSINEYVDGTNQINSGLGELKSGTTPLVDTMNQITSGSNELQEKINTINNEIANLSDINQKISLLLSANPTAGNGDSTSILTQLPNLVGQLNQGYSTLNAALNQVNESLPMFSDGVKKLAEGSEELTSNGSYLREGSKQVNSGVQSANAGVQELNNQLKTLGQQTADLQRGLGSAVSGISTISQGLSTIQSYIKELGDSYIGNKFYVTKSVLADNLLEDSFKAFLSKNRQIAQITVVLTDDPSSSEATEVIKNLQNDIKARVKGTSLEDAKIAFGGQTSETSDLEQISNEDFTRTAIIMLIGIGVALVFVTRSILQPVVIIITLMVAYLSSIGITRLLSGMFLGKDLLTWNAPFFTFIMIIALGVDYSIFLMMRYREESVDSKVPKTLSILNASTVIGAVVISAAIILSGTFAALIPSGVTTLIQVAVGVILGLLVLLIILPITISAYIRLTYIDK</sequence>
<feature type="transmembrane region" description="Helical" evidence="8">
    <location>
        <begin position="308"/>
        <end position="329"/>
    </location>
</feature>
<keyword evidence="11" id="KW-1185">Reference proteome</keyword>
<keyword evidence="3" id="KW-1003">Cell membrane</keyword>
<dbReference type="Gene3D" id="1.10.287.950">
    <property type="entry name" value="Methyl-accepting chemotaxis protein"/>
    <property type="match status" value="2"/>
</dbReference>
<comment type="subcellular location">
    <subcellularLocation>
        <location evidence="1">Cell membrane</location>
        <topology evidence="1">Multi-pass membrane protein</topology>
    </subcellularLocation>
</comment>
<dbReference type="SUPFAM" id="SSF82866">
    <property type="entry name" value="Multidrug efflux transporter AcrB transmembrane domain"/>
    <property type="match status" value="2"/>
</dbReference>
<dbReference type="RefSeq" id="WP_191769792.1">
    <property type="nucleotide sequence ID" value="NZ_JACSRA010000030.1"/>
</dbReference>
<dbReference type="Gene3D" id="1.20.1640.10">
    <property type="entry name" value="Multidrug efflux transporter AcrB transmembrane domain"/>
    <property type="match status" value="2"/>
</dbReference>
<dbReference type="SUPFAM" id="SSF58104">
    <property type="entry name" value="Methyl-accepting chemotaxis protein (MCP) signaling domain"/>
    <property type="match status" value="1"/>
</dbReference>
<protein>
    <submittedName>
        <fullName evidence="10">MMPL family transporter</fullName>
    </submittedName>
</protein>
<dbReference type="PANTHER" id="PTHR33406:SF6">
    <property type="entry name" value="MEMBRANE PROTEIN YDGH-RELATED"/>
    <property type="match status" value="1"/>
</dbReference>